<dbReference type="EMBL" id="CAKLDI010000001">
    <property type="protein sequence ID" value="CAH0532655.1"/>
    <property type="molecule type" value="Genomic_DNA"/>
</dbReference>
<evidence type="ECO:0000313" key="1">
    <source>
        <dbReference type="EMBL" id="CAH0532655.1"/>
    </source>
</evidence>
<dbReference type="RefSeq" id="WP_237464619.1">
    <property type="nucleotide sequence ID" value="NZ_CAKLDI010000001.1"/>
</dbReference>
<protein>
    <recommendedName>
        <fullName evidence="3">DUF3293 domain-containing protein</fullName>
    </recommendedName>
</protein>
<proteinExistence type="predicted"/>
<gene>
    <name evidence="1" type="ORF">VST7929_00495</name>
</gene>
<keyword evidence="2" id="KW-1185">Reference proteome</keyword>
<dbReference type="Proteomes" id="UP000838672">
    <property type="component" value="Unassembled WGS sequence"/>
</dbReference>
<sequence length="138" mass="15555">MSNSSIESMLPLWQSYFDIQFQFDAPLQGTAFAILTAWNPKSQPLSLAENQQRNLALVEQLTAQQLGFQRMNGGATDGSWFEPGFALFCSRQQAHKIAAHWQQNAIYWVENGRLYLDPVLMASFSITELGEFADFIAS</sequence>
<dbReference type="InterPro" id="IPR021710">
    <property type="entry name" value="DUF3293"/>
</dbReference>
<accession>A0ABM8ZRY2</accession>
<evidence type="ECO:0008006" key="3">
    <source>
        <dbReference type="Google" id="ProtNLM"/>
    </source>
</evidence>
<evidence type="ECO:0000313" key="2">
    <source>
        <dbReference type="Proteomes" id="UP000838672"/>
    </source>
</evidence>
<comment type="caution">
    <text evidence="1">The sequence shown here is derived from an EMBL/GenBank/DDBJ whole genome shotgun (WGS) entry which is preliminary data.</text>
</comment>
<dbReference type="Pfam" id="PF11697">
    <property type="entry name" value="DUF3293"/>
    <property type="match status" value="1"/>
</dbReference>
<organism evidence="1 2">
    <name type="scientific">Vibrio stylophorae</name>
    <dbReference type="NCBI Taxonomy" id="659351"/>
    <lineage>
        <taxon>Bacteria</taxon>
        <taxon>Pseudomonadati</taxon>
        <taxon>Pseudomonadota</taxon>
        <taxon>Gammaproteobacteria</taxon>
        <taxon>Vibrionales</taxon>
        <taxon>Vibrionaceae</taxon>
        <taxon>Vibrio</taxon>
    </lineage>
</organism>
<name>A0ABM8ZRY2_9VIBR</name>
<reference evidence="1" key="1">
    <citation type="submission" date="2021-11" db="EMBL/GenBank/DDBJ databases">
        <authorList>
            <person name="Rodrigo-Torres L."/>
            <person name="Arahal R. D."/>
            <person name="Lucena T."/>
        </authorList>
    </citation>
    <scope>NUCLEOTIDE SEQUENCE</scope>
    <source>
        <strain evidence="1">CECT 7929</strain>
    </source>
</reference>